<dbReference type="GO" id="GO:0035348">
    <property type="term" value="P:acetyl-CoA transmembrane transport"/>
    <property type="evidence" value="ECO:0007669"/>
    <property type="project" value="InterPro"/>
</dbReference>
<dbReference type="OrthoDB" id="6415790at2759"/>
<keyword evidence="2 6" id="KW-0812">Transmembrane</keyword>
<dbReference type="PANTHER" id="PTHR12778:SF9">
    <property type="entry name" value="ACETYL-COENZYME A TRANSPORTER 1"/>
    <property type="match status" value="1"/>
</dbReference>
<evidence type="ECO:0000256" key="5">
    <source>
        <dbReference type="SAM" id="MobiDB-lite"/>
    </source>
</evidence>
<dbReference type="AlphaFoldDB" id="A0A8T0A1L2"/>
<feature type="domain" description="PRELI/MSF1" evidence="7">
    <location>
        <begin position="604"/>
        <end position="742"/>
    </location>
</feature>
<feature type="transmembrane region" description="Helical" evidence="6">
    <location>
        <begin position="523"/>
        <end position="550"/>
    </location>
</feature>
<dbReference type="InterPro" id="IPR024371">
    <property type="entry name" value="AcetylCoA_trans_1-like"/>
</dbReference>
<evidence type="ECO:0000259" key="7">
    <source>
        <dbReference type="PROSITE" id="PS50904"/>
    </source>
</evidence>
<feature type="transmembrane region" description="Helical" evidence="6">
    <location>
        <begin position="227"/>
        <end position="244"/>
    </location>
</feature>
<organism evidence="8 9">
    <name type="scientific">Meloidogyne graminicola</name>
    <dbReference type="NCBI Taxonomy" id="189291"/>
    <lineage>
        <taxon>Eukaryota</taxon>
        <taxon>Metazoa</taxon>
        <taxon>Ecdysozoa</taxon>
        <taxon>Nematoda</taxon>
        <taxon>Chromadorea</taxon>
        <taxon>Rhabditida</taxon>
        <taxon>Tylenchina</taxon>
        <taxon>Tylenchomorpha</taxon>
        <taxon>Tylenchoidea</taxon>
        <taxon>Meloidogynidae</taxon>
        <taxon>Meloidogyninae</taxon>
        <taxon>Meloidogyne</taxon>
    </lineage>
</organism>
<keyword evidence="3 6" id="KW-1133">Transmembrane helix</keyword>
<sequence length="742" mass="84813">MRPFRDTSGARRRNNGASQERQSLLQKEENEEMDNKNNKNLVNNLRKNKKQEENRLSLIDGILDTSNNASKPSALLFHKKQSKHDYHHVPHTPEDLMAHEPNYGGNAQLGFYYPDTGDDEREDEEQDEAIIFARKESISRPIRWIQRMRRELKDDFGSILLLLLLYLLQGIPLGLIAAIPLLLQSKGITYAQQAVFSFAYWPFSMKLLWAPIVDSIYFKSIGRRKSWMVPCQYLIGIFLLVVSYHVPEIMGTEQDHANKKPPNVFFLMCVFLPLNFLAATQDIAVDGWALTMLSRKNVGYASTCNVVGQTIGVFLGNVVFLALQSKEFANHFRAVPEDKGFVQLDGFVFFWGIIFLITTTLVFIFKHEIDHSIIPNSSLETGKNKNNGNDEEKDKSKEEEELSLGVRETYTILVKILCLKPMLVMIVVLLTGKIAFAASDGMTDLKLIALGITTDKIATRSLFLTPLHIVLPWLLGKQTAGPKPLNVFLWAFPYRLVMNIIFALLVFWTPSFKELTGSGDYSYFYYAIWMGAYYMQQISSYCIFLSMMAFNAQISDPKIGGTYMTLLNTLNNLGGNWPVTLFLSITDFFNRKNCVATGTKLFFMHLFEVPERFFNYSINQVATVFYNRYPNSFSKHVISEDVLSREIKGGRIITRKLIVKRGAGFLKSVPRWISRQTNVAFMPTLEESIFDLIEGTLVTHTRNVSWTQTLNMTEKCFYKKLPDSRSSVKRTLSVQANCRFLV</sequence>
<dbReference type="SUPFAM" id="SSF103473">
    <property type="entry name" value="MFS general substrate transporter"/>
    <property type="match status" value="1"/>
</dbReference>
<dbReference type="InterPro" id="IPR036259">
    <property type="entry name" value="MFS_trans_sf"/>
</dbReference>
<keyword evidence="9" id="KW-1185">Reference proteome</keyword>
<feature type="region of interest" description="Disordered" evidence="5">
    <location>
        <begin position="380"/>
        <end position="400"/>
    </location>
</feature>
<feature type="compositionally biased region" description="Basic and acidic residues" evidence="5">
    <location>
        <begin position="388"/>
        <end position="398"/>
    </location>
</feature>
<dbReference type="Gene3D" id="1.20.1250.20">
    <property type="entry name" value="MFS general substrate transporter like domains"/>
    <property type="match status" value="1"/>
</dbReference>
<evidence type="ECO:0000256" key="3">
    <source>
        <dbReference type="ARBA" id="ARBA00022989"/>
    </source>
</evidence>
<evidence type="ECO:0000313" key="8">
    <source>
        <dbReference type="EMBL" id="KAF7639285.1"/>
    </source>
</evidence>
<dbReference type="Proteomes" id="UP000605970">
    <property type="component" value="Unassembled WGS sequence"/>
</dbReference>
<evidence type="ECO:0000256" key="4">
    <source>
        <dbReference type="ARBA" id="ARBA00023136"/>
    </source>
</evidence>
<keyword evidence="4 6" id="KW-0472">Membrane</keyword>
<dbReference type="Pfam" id="PF04707">
    <property type="entry name" value="PRELI"/>
    <property type="match status" value="1"/>
</dbReference>
<protein>
    <recommendedName>
        <fullName evidence="7">PRELI/MSF1 domain-containing protein</fullName>
    </recommendedName>
</protein>
<feature type="transmembrane region" description="Helical" evidence="6">
    <location>
        <begin position="199"/>
        <end position="218"/>
    </location>
</feature>
<evidence type="ECO:0000256" key="6">
    <source>
        <dbReference type="SAM" id="Phobius"/>
    </source>
</evidence>
<proteinExistence type="predicted"/>
<dbReference type="EMBL" id="JABEBT010000006">
    <property type="protein sequence ID" value="KAF7639285.1"/>
    <property type="molecule type" value="Genomic_DNA"/>
</dbReference>
<gene>
    <name evidence="8" type="ORF">Mgra_00001246</name>
</gene>
<dbReference type="Pfam" id="PF13000">
    <property type="entry name" value="Acatn"/>
    <property type="match status" value="1"/>
</dbReference>
<accession>A0A8T0A1L2</accession>
<feature type="transmembrane region" description="Helical" evidence="6">
    <location>
        <begin position="264"/>
        <end position="285"/>
    </location>
</feature>
<feature type="region of interest" description="Disordered" evidence="5">
    <location>
        <begin position="1"/>
        <end position="49"/>
    </location>
</feature>
<dbReference type="GO" id="GO:0016020">
    <property type="term" value="C:membrane"/>
    <property type="evidence" value="ECO:0007669"/>
    <property type="project" value="UniProtKB-SubCell"/>
</dbReference>
<feature type="compositionally biased region" description="Polar residues" evidence="5">
    <location>
        <begin position="15"/>
        <end position="25"/>
    </location>
</feature>
<dbReference type="PANTHER" id="PTHR12778">
    <property type="entry name" value="SOLUTE CARRIER FAMILY 33 ACETYL-COA TRANSPORTER -RELATED"/>
    <property type="match status" value="1"/>
</dbReference>
<comment type="subcellular location">
    <subcellularLocation>
        <location evidence="1">Membrane</location>
        <topology evidence="1">Multi-pass membrane protein</topology>
    </subcellularLocation>
</comment>
<dbReference type="InterPro" id="IPR004752">
    <property type="entry name" value="AmpG_permease/AT-1"/>
</dbReference>
<dbReference type="PROSITE" id="PS50904">
    <property type="entry name" value="PRELI_MSF1"/>
    <property type="match status" value="1"/>
</dbReference>
<feature type="transmembrane region" description="Helical" evidence="6">
    <location>
        <begin position="156"/>
        <end position="179"/>
    </location>
</feature>
<comment type="caution">
    <text evidence="8">The sequence shown here is derived from an EMBL/GenBank/DDBJ whole genome shotgun (WGS) entry which is preliminary data.</text>
</comment>
<name>A0A8T0A1L2_9BILA</name>
<dbReference type="GO" id="GO:0008521">
    <property type="term" value="F:acetyl-CoA transmembrane transporter activity"/>
    <property type="evidence" value="ECO:0007669"/>
    <property type="project" value="InterPro"/>
</dbReference>
<feature type="transmembrane region" description="Helical" evidence="6">
    <location>
        <begin position="346"/>
        <end position="365"/>
    </location>
</feature>
<dbReference type="InterPro" id="IPR006797">
    <property type="entry name" value="PRELI/MSF1_dom"/>
</dbReference>
<evidence type="ECO:0000313" key="9">
    <source>
        <dbReference type="Proteomes" id="UP000605970"/>
    </source>
</evidence>
<feature type="transmembrane region" description="Helical" evidence="6">
    <location>
        <begin position="457"/>
        <end position="475"/>
    </location>
</feature>
<reference evidence="8" key="1">
    <citation type="journal article" date="2020" name="Ecol. Evol.">
        <title>Genome structure and content of the rice root-knot nematode (Meloidogyne graminicola).</title>
        <authorList>
            <person name="Phan N.T."/>
            <person name="Danchin E.G.J."/>
            <person name="Klopp C."/>
            <person name="Perfus-Barbeoch L."/>
            <person name="Kozlowski D.K."/>
            <person name="Koutsovoulos G.D."/>
            <person name="Lopez-Roques C."/>
            <person name="Bouchez O."/>
            <person name="Zahm M."/>
            <person name="Besnard G."/>
            <person name="Bellafiore S."/>
        </authorList>
    </citation>
    <scope>NUCLEOTIDE SEQUENCE</scope>
    <source>
        <strain evidence="8">VN-18</strain>
    </source>
</reference>
<feature type="transmembrane region" description="Helical" evidence="6">
    <location>
        <begin position="417"/>
        <end position="437"/>
    </location>
</feature>
<evidence type="ECO:0000256" key="1">
    <source>
        <dbReference type="ARBA" id="ARBA00004141"/>
    </source>
</evidence>
<feature type="transmembrane region" description="Helical" evidence="6">
    <location>
        <begin position="487"/>
        <end position="508"/>
    </location>
</feature>
<evidence type="ECO:0000256" key="2">
    <source>
        <dbReference type="ARBA" id="ARBA00022692"/>
    </source>
</evidence>
<feature type="transmembrane region" description="Helical" evidence="6">
    <location>
        <begin position="297"/>
        <end position="323"/>
    </location>
</feature>